<organism evidence="1 2">
    <name type="scientific">Nephila pilipes</name>
    <name type="common">Giant wood spider</name>
    <name type="synonym">Nephila maculata</name>
    <dbReference type="NCBI Taxonomy" id="299642"/>
    <lineage>
        <taxon>Eukaryota</taxon>
        <taxon>Metazoa</taxon>
        <taxon>Ecdysozoa</taxon>
        <taxon>Arthropoda</taxon>
        <taxon>Chelicerata</taxon>
        <taxon>Arachnida</taxon>
        <taxon>Araneae</taxon>
        <taxon>Araneomorphae</taxon>
        <taxon>Entelegynae</taxon>
        <taxon>Araneoidea</taxon>
        <taxon>Nephilidae</taxon>
        <taxon>Nephila</taxon>
    </lineage>
</organism>
<dbReference type="Proteomes" id="UP000887013">
    <property type="component" value="Unassembled WGS sequence"/>
</dbReference>
<sequence>MSDHLTYNGHSSLRIFPYSLRLYGARKSDENMHSKASHRLSVGLRHNIKIKLDPPEEVTSIQDLVTKDDNEILEEIFIEAVDFVAHRY</sequence>
<reference evidence="1" key="1">
    <citation type="submission" date="2020-08" db="EMBL/GenBank/DDBJ databases">
        <title>Multicomponent nature underlies the extraordinary mechanical properties of spider dragline silk.</title>
        <authorList>
            <person name="Kono N."/>
            <person name="Nakamura H."/>
            <person name="Mori M."/>
            <person name="Yoshida Y."/>
            <person name="Ohtoshi R."/>
            <person name="Malay A.D."/>
            <person name="Moran D.A.P."/>
            <person name="Tomita M."/>
            <person name="Numata K."/>
            <person name="Arakawa K."/>
        </authorList>
    </citation>
    <scope>NUCLEOTIDE SEQUENCE</scope>
</reference>
<proteinExistence type="predicted"/>
<name>A0A8X6UAE2_NEPPI</name>
<evidence type="ECO:0000313" key="1">
    <source>
        <dbReference type="EMBL" id="GFT97567.1"/>
    </source>
</evidence>
<feature type="non-terminal residue" evidence="1">
    <location>
        <position position="1"/>
    </location>
</feature>
<keyword evidence="2" id="KW-1185">Reference proteome</keyword>
<protein>
    <submittedName>
        <fullName evidence="1">Uncharacterized protein</fullName>
    </submittedName>
</protein>
<accession>A0A8X6UAE2</accession>
<evidence type="ECO:0000313" key="2">
    <source>
        <dbReference type="Proteomes" id="UP000887013"/>
    </source>
</evidence>
<dbReference type="OrthoDB" id="6434822at2759"/>
<dbReference type="AlphaFoldDB" id="A0A8X6UAE2"/>
<dbReference type="EMBL" id="BMAW01026484">
    <property type="protein sequence ID" value="GFT97567.1"/>
    <property type="molecule type" value="Genomic_DNA"/>
</dbReference>
<comment type="caution">
    <text evidence="1">The sequence shown here is derived from an EMBL/GenBank/DDBJ whole genome shotgun (WGS) entry which is preliminary data.</text>
</comment>
<gene>
    <name evidence="1" type="ORF">NPIL_566941</name>
</gene>